<dbReference type="RefSeq" id="WP_062037582.1">
    <property type="nucleotide sequence ID" value="NZ_DF968182.1"/>
</dbReference>
<dbReference type="EMBL" id="DF968182">
    <property type="protein sequence ID" value="GAP42218.1"/>
    <property type="molecule type" value="Genomic_DNA"/>
</dbReference>
<evidence type="ECO:0000256" key="1">
    <source>
        <dbReference type="ARBA" id="ARBA00004442"/>
    </source>
</evidence>
<dbReference type="Pfam" id="PF13620">
    <property type="entry name" value="CarboxypepD_reg"/>
    <property type="match status" value="1"/>
</dbReference>
<dbReference type="GO" id="GO:0009279">
    <property type="term" value="C:cell outer membrane"/>
    <property type="evidence" value="ECO:0007669"/>
    <property type="project" value="UniProtKB-SubCell"/>
</dbReference>
<sequence>MTKKLLTLLLALSLLPGLYAQTGLVTGRVADKESGKPLPSVTVKTGTQQAFTDADGIFSLGGIAAGEAIVEFSLQGYEDIIQRVTVGETTNLGTIKMTPTFIADILSGGLAEISISSSDSDDDSKGQNISGLLSSSNDVFVSTAAYTFGPAYFRMRGYDNDLGSTYIGNTPISDVETGRTTWALWGGLNDATRNKVSVNGLAPSDFSFGNLGGVTNIITRASQHRAQTKLTYSLTNRTYTNRLMFTHSTGMMDNNWAVTVSGSRRWGNGGYIEGTYYDAWAGFIGVERRLNEQHSLAFTAFVAPVRRGMQGGSTQEAYDLSGTNYYNPNWGYQDGKVRNARERIMNQPVFLLNHYWKPSEKTQITSSVSYLFGETGTTALNWYNSSDPRPDYYRYLPSYYPSTGPEPYDPAIAAAYADRWKNDVNVRQVNWDKLYQTNYLANLEGKQARYIIENRHNDQKQVNFTSFINHEVNDKIRIDGGVEYNRNTGSFYKTLHDLLGGEFWIDVDQFAERDFSGNDTILQNDLNNPDRVIKVGDKFGYDFKLHQRSANIWGVANFSSQKVDYYAGLQLTSTTFWREGLMRNGRYPDNSFGDGEKYNFFDYAVKAGATYKVTGRHFIEGNATVMTRAPYIRNSFISSRVRDAVVPDLSSENIASGELSYHLRAPLVKARITVYHTLFKNQNEINSFYHDSLRTFVNHAMYNINKVHQGIEAGAEVKITSAFSAVGAVNLGNYRYTNRPDAMITVENGSRPDITKSIYSKYFYVSGTPQTAGSLGLKYAGPGFLYIDVNVNYYDNIYLDFNPERRTSTALAGMEPGDERISGIISQEKLPSGMTLDASIGKSFRIRSQYYLNLNFSVSNILDNQEIATGGYEQMRFDFENKNINKFPSRYYYYYGRTFFLNIGFRF</sequence>
<keyword evidence="5" id="KW-0121">Carboxypeptidase</keyword>
<name>A0A0S7BP18_9BACT</name>
<evidence type="ECO:0000256" key="2">
    <source>
        <dbReference type="ARBA" id="ARBA00023136"/>
    </source>
</evidence>
<evidence type="ECO:0000313" key="6">
    <source>
        <dbReference type="Proteomes" id="UP000053091"/>
    </source>
</evidence>
<organism evidence="5">
    <name type="scientific">Lentimicrobium saccharophilum</name>
    <dbReference type="NCBI Taxonomy" id="1678841"/>
    <lineage>
        <taxon>Bacteria</taxon>
        <taxon>Pseudomonadati</taxon>
        <taxon>Bacteroidota</taxon>
        <taxon>Bacteroidia</taxon>
        <taxon>Bacteroidales</taxon>
        <taxon>Lentimicrobiaceae</taxon>
        <taxon>Lentimicrobium</taxon>
    </lineage>
</organism>
<dbReference type="Gene3D" id="2.40.170.20">
    <property type="entry name" value="TonB-dependent receptor, beta-barrel domain"/>
    <property type="match status" value="1"/>
</dbReference>
<dbReference type="SUPFAM" id="SSF49464">
    <property type="entry name" value="Carboxypeptidase regulatory domain-like"/>
    <property type="match status" value="1"/>
</dbReference>
<evidence type="ECO:0000313" key="5">
    <source>
        <dbReference type="EMBL" id="GAP42218.1"/>
    </source>
</evidence>
<dbReference type="InterPro" id="IPR008969">
    <property type="entry name" value="CarboxyPept-like_regulatory"/>
</dbReference>
<feature type="signal peptide" evidence="4">
    <location>
        <begin position="1"/>
        <end position="20"/>
    </location>
</feature>
<dbReference type="SUPFAM" id="SSF56935">
    <property type="entry name" value="Porins"/>
    <property type="match status" value="1"/>
</dbReference>
<keyword evidence="6" id="KW-1185">Reference proteome</keyword>
<feature type="chain" id="PRO_5006633075" evidence="4">
    <location>
        <begin position="21"/>
        <end position="907"/>
    </location>
</feature>
<reference evidence="5" key="1">
    <citation type="journal article" date="2015" name="Genome Announc.">
        <title>Draft Genome Sequence of Bacteroidales Strain TBC1, a Novel Isolate from a Methanogenic Wastewater Treatment System.</title>
        <authorList>
            <person name="Tourlousse D.M."/>
            <person name="Matsuura N."/>
            <person name="Sun L."/>
            <person name="Toyonaga M."/>
            <person name="Kuroda K."/>
            <person name="Ohashi A."/>
            <person name="Cruz R."/>
            <person name="Yamaguchi T."/>
            <person name="Sekiguchi Y."/>
        </authorList>
    </citation>
    <scope>NUCLEOTIDE SEQUENCE [LARGE SCALE GENOMIC DNA]</scope>
    <source>
        <strain evidence="5">TBC1</strain>
    </source>
</reference>
<protein>
    <submittedName>
        <fullName evidence="5">Protein containing carboxypeptidase regulatory-like domain</fullName>
    </submittedName>
</protein>
<dbReference type="InterPro" id="IPR036942">
    <property type="entry name" value="Beta-barrel_TonB_sf"/>
</dbReference>
<accession>A0A0S7BP18</accession>
<dbReference type="OrthoDB" id="1453181at2"/>
<dbReference type="AlphaFoldDB" id="A0A0S7BP18"/>
<proteinExistence type="predicted"/>
<keyword evidence="3" id="KW-0998">Cell outer membrane</keyword>
<comment type="subcellular location">
    <subcellularLocation>
        <location evidence="1">Cell outer membrane</location>
    </subcellularLocation>
</comment>
<evidence type="ECO:0000256" key="4">
    <source>
        <dbReference type="SAM" id="SignalP"/>
    </source>
</evidence>
<gene>
    <name evidence="5" type="ORF">TBC1_11347</name>
</gene>
<keyword evidence="5" id="KW-0645">Protease</keyword>
<dbReference type="Gene3D" id="2.60.40.1120">
    <property type="entry name" value="Carboxypeptidase-like, regulatory domain"/>
    <property type="match status" value="1"/>
</dbReference>
<dbReference type="GO" id="GO:0004180">
    <property type="term" value="F:carboxypeptidase activity"/>
    <property type="evidence" value="ECO:0007669"/>
    <property type="project" value="UniProtKB-KW"/>
</dbReference>
<keyword evidence="2" id="KW-0472">Membrane</keyword>
<keyword evidence="4" id="KW-0732">Signal</keyword>
<dbReference type="PATRIC" id="fig|1678841.3.peg.400"/>
<dbReference type="STRING" id="1678841.TBC1_11347"/>
<evidence type="ECO:0000256" key="3">
    <source>
        <dbReference type="ARBA" id="ARBA00023237"/>
    </source>
</evidence>
<keyword evidence="5" id="KW-0378">Hydrolase</keyword>
<dbReference type="Proteomes" id="UP000053091">
    <property type="component" value="Unassembled WGS sequence"/>
</dbReference>